<gene>
    <name evidence="1" type="ORF">FXN61_25460</name>
</gene>
<protein>
    <recommendedName>
        <fullName evidence="3">Tetratricopeptide repeat-containing protein</fullName>
    </recommendedName>
</protein>
<accession>A0ABX1FLX8</accession>
<dbReference type="RefSeq" id="WP_167976622.1">
    <property type="nucleotide sequence ID" value="NZ_VSRL01000102.1"/>
</dbReference>
<proteinExistence type="predicted"/>
<comment type="caution">
    <text evidence="1">The sequence shown here is derived from an EMBL/GenBank/DDBJ whole genome shotgun (WGS) entry which is preliminary data.</text>
</comment>
<sequence length="660" mass="72764">MGTINIHRASPAGDVSDDLSAQSVSRLGMRPIAEWVDPLQLEIHPAVDAGAAALKLPTLPTYIERAHDRHLERVVQRVQQGLSGIAVLIGGSSTGKTRSCWEAVRSLQRPWRLCHPIDPDRPEALGRALNAGIPPCTVIWLNEIQFYLLTADAKMGERIAAGLRDLLRSPSHGPVLVLGTVWPEHWWTMTKLPRHGAVDSHAHARELLMGADIAVADEFDDAAMTLATVAAQADPRLSAALAQGRDRRRKVTQFLAGAPALLQMYRNAPRAVRAIITGAIDLRRFDCGREIPESLLRAIAPSYLDDDCYDAMDEDWFEQSVAIATSPCHGSYSPLIRIRSKPGESGVRERSLRLADYLEQAGRRDREELFPPENFIIALLSMDDGARLHSMAQYVDERGRSFLAAVLYYRALELGSQKSAIVLADLLDLAGDAAGAVDVLAPLVSDRYPEAVNNAVVTLLRHGQIDHAVQICVKELNFGNARPLVRAREALGEEEYDRDFAPAVLTPECPELYRALVGKERLGDGHDVGHAWDLVSQRVRLWLQAFADEAELMRGQAAVLMQAAARARDERRLAKIRNVEDEARRRIDSGEHEMAHSILVCALNALLVDTFRIAQFYEEVDSKVARAIEKYGVVADGAPGVPFCLVDVQGFVAQFRPATH</sequence>
<name>A0ABX1FLX8_9PSEU</name>
<evidence type="ECO:0000313" key="2">
    <source>
        <dbReference type="Proteomes" id="UP001515943"/>
    </source>
</evidence>
<dbReference type="Proteomes" id="UP001515943">
    <property type="component" value="Unassembled WGS sequence"/>
</dbReference>
<dbReference type="EMBL" id="VSRL01000102">
    <property type="protein sequence ID" value="NKE59965.1"/>
    <property type="molecule type" value="Genomic_DNA"/>
</dbReference>
<reference evidence="1 2" key="1">
    <citation type="submission" date="2019-08" db="EMBL/GenBank/DDBJ databases">
        <title>Lentzea from Indian Himalayas.</title>
        <authorList>
            <person name="Mandal S."/>
            <person name="Mallick Gupta A."/>
            <person name="Maiti P.K."/>
            <person name="Sarkar J."/>
            <person name="Mandal S."/>
        </authorList>
    </citation>
    <scope>NUCLEOTIDE SEQUENCE [LARGE SCALE GENOMIC DNA]</scope>
    <source>
        <strain evidence="1 2">PSKA42</strain>
    </source>
</reference>
<evidence type="ECO:0008006" key="3">
    <source>
        <dbReference type="Google" id="ProtNLM"/>
    </source>
</evidence>
<organism evidence="1 2">
    <name type="scientific">Lentzea indica</name>
    <dbReference type="NCBI Taxonomy" id="2604800"/>
    <lineage>
        <taxon>Bacteria</taxon>
        <taxon>Bacillati</taxon>
        <taxon>Actinomycetota</taxon>
        <taxon>Actinomycetes</taxon>
        <taxon>Pseudonocardiales</taxon>
        <taxon>Pseudonocardiaceae</taxon>
        <taxon>Lentzea</taxon>
    </lineage>
</organism>
<keyword evidence="2" id="KW-1185">Reference proteome</keyword>
<evidence type="ECO:0000313" key="1">
    <source>
        <dbReference type="EMBL" id="NKE59965.1"/>
    </source>
</evidence>